<feature type="chain" id="PRO_5035593331" description="beta-N-acetylhexosaminidase" evidence="5">
    <location>
        <begin position="28"/>
        <end position="249"/>
    </location>
</feature>
<dbReference type="InterPro" id="IPR038901">
    <property type="entry name" value="HEXDC-like"/>
</dbReference>
<evidence type="ECO:0000259" key="6">
    <source>
        <dbReference type="Pfam" id="PF00728"/>
    </source>
</evidence>
<evidence type="ECO:0000256" key="1">
    <source>
        <dbReference type="ARBA" id="ARBA00001231"/>
    </source>
</evidence>
<dbReference type="PANTHER" id="PTHR21040:SF8">
    <property type="entry name" value="BCDNA.GH04120"/>
    <property type="match status" value="1"/>
</dbReference>
<feature type="domain" description="Glycoside hydrolase family 20 catalytic" evidence="6">
    <location>
        <begin position="63"/>
        <end position="155"/>
    </location>
</feature>
<name>A0A7R9QKJ9_9ACAR</name>
<sequence length="249" mass="27797">MDLKGAPPLPRFYTHLFPLLAALGANALLVEYEDMVTIDTLISRHVTLSSPQFPFSGAVAGVRALNAYSEAEVRRLVAAAAEHGLEVIPLVQTFGHLEFVLKVEEFAHLREVPPLPQALCPSNNASLPLVREMANQVMRLHPKARFLHIGCDEVFQLGVCAELHAVADHVVRAHGVIPIVWDDMLRQMSVDVIRESGLAALGVELMLWSYVKDIYRFIPSQQFQQFAQLFPRVWFASAFKGQPYQCCDP</sequence>
<dbReference type="Pfam" id="PF00728">
    <property type="entry name" value="Glyco_hydro_20"/>
    <property type="match status" value="1"/>
</dbReference>
<accession>A0A7R9QKJ9</accession>
<dbReference type="InterPro" id="IPR017853">
    <property type="entry name" value="GH"/>
</dbReference>
<organism evidence="7">
    <name type="scientific">Medioppia subpectinata</name>
    <dbReference type="NCBI Taxonomy" id="1979941"/>
    <lineage>
        <taxon>Eukaryota</taxon>
        <taxon>Metazoa</taxon>
        <taxon>Ecdysozoa</taxon>
        <taxon>Arthropoda</taxon>
        <taxon>Chelicerata</taxon>
        <taxon>Arachnida</taxon>
        <taxon>Acari</taxon>
        <taxon>Acariformes</taxon>
        <taxon>Sarcoptiformes</taxon>
        <taxon>Oribatida</taxon>
        <taxon>Brachypylina</taxon>
        <taxon>Oppioidea</taxon>
        <taxon>Oppiidae</taxon>
        <taxon>Medioppia</taxon>
    </lineage>
</organism>
<evidence type="ECO:0000313" key="7">
    <source>
        <dbReference type="EMBL" id="CAD7648229.1"/>
    </source>
</evidence>
<evidence type="ECO:0000256" key="2">
    <source>
        <dbReference type="ARBA" id="ARBA00006285"/>
    </source>
</evidence>
<dbReference type="EMBL" id="OC897236">
    <property type="protein sequence ID" value="CAD7648229.1"/>
    <property type="molecule type" value="Genomic_DNA"/>
</dbReference>
<keyword evidence="4" id="KW-0378">Hydrolase</keyword>
<protein>
    <recommendedName>
        <fullName evidence="3">beta-N-acetylhexosaminidase</fullName>
        <ecNumber evidence="3">3.2.1.52</ecNumber>
    </recommendedName>
</protein>
<evidence type="ECO:0000256" key="4">
    <source>
        <dbReference type="ARBA" id="ARBA00022801"/>
    </source>
</evidence>
<dbReference type="PANTHER" id="PTHR21040">
    <property type="entry name" value="BCDNA.GH04120"/>
    <property type="match status" value="1"/>
</dbReference>
<dbReference type="EC" id="3.2.1.52" evidence="3"/>
<reference evidence="7" key="1">
    <citation type="submission" date="2020-11" db="EMBL/GenBank/DDBJ databases">
        <authorList>
            <person name="Tran Van P."/>
        </authorList>
    </citation>
    <scope>NUCLEOTIDE SEQUENCE</scope>
</reference>
<evidence type="ECO:0000256" key="5">
    <source>
        <dbReference type="SAM" id="SignalP"/>
    </source>
</evidence>
<dbReference type="GO" id="GO:0005975">
    <property type="term" value="P:carbohydrate metabolic process"/>
    <property type="evidence" value="ECO:0007669"/>
    <property type="project" value="InterPro"/>
</dbReference>
<keyword evidence="5" id="KW-0732">Signal</keyword>
<keyword evidence="8" id="KW-1185">Reference proteome</keyword>
<gene>
    <name evidence="7" type="ORF">OSB1V03_LOCUS21832</name>
</gene>
<dbReference type="InterPro" id="IPR015883">
    <property type="entry name" value="Glyco_hydro_20_cat"/>
</dbReference>
<dbReference type="Proteomes" id="UP000759131">
    <property type="component" value="Unassembled WGS sequence"/>
</dbReference>
<feature type="signal peptide" evidence="5">
    <location>
        <begin position="1"/>
        <end position="27"/>
    </location>
</feature>
<dbReference type="EMBL" id="CAJPIZ010042661">
    <property type="protein sequence ID" value="CAG2121886.1"/>
    <property type="molecule type" value="Genomic_DNA"/>
</dbReference>
<comment type="catalytic activity">
    <reaction evidence="1">
        <text>Hydrolysis of terminal non-reducing N-acetyl-D-hexosamine residues in N-acetyl-beta-D-hexosaminides.</text>
        <dbReference type="EC" id="3.2.1.52"/>
    </reaction>
</comment>
<dbReference type="GO" id="GO:0004563">
    <property type="term" value="F:beta-N-acetylhexosaminidase activity"/>
    <property type="evidence" value="ECO:0007669"/>
    <property type="project" value="UniProtKB-EC"/>
</dbReference>
<comment type="similarity">
    <text evidence="2">Belongs to the glycosyl hydrolase 20 family.</text>
</comment>
<dbReference type="SUPFAM" id="SSF51445">
    <property type="entry name" value="(Trans)glycosidases"/>
    <property type="match status" value="1"/>
</dbReference>
<dbReference type="Gene3D" id="3.20.20.80">
    <property type="entry name" value="Glycosidases"/>
    <property type="match status" value="1"/>
</dbReference>
<dbReference type="AlphaFoldDB" id="A0A7R9QKJ9"/>
<dbReference type="OrthoDB" id="10023921at2759"/>
<evidence type="ECO:0000256" key="3">
    <source>
        <dbReference type="ARBA" id="ARBA00012663"/>
    </source>
</evidence>
<evidence type="ECO:0000313" key="8">
    <source>
        <dbReference type="Proteomes" id="UP000759131"/>
    </source>
</evidence>
<proteinExistence type="inferred from homology"/>